<evidence type="ECO:0000256" key="1">
    <source>
        <dbReference type="ARBA" id="ARBA00004651"/>
    </source>
</evidence>
<evidence type="ECO:0000256" key="4">
    <source>
        <dbReference type="ARBA" id="ARBA00022989"/>
    </source>
</evidence>
<dbReference type="GO" id="GO:0005886">
    <property type="term" value="C:plasma membrane"/>
    <property type="evidence" value="ECO:0007669"/>
    <property type="project" value="UniProtKB-SubCell"/>
</dbReference>
<evidence type="ECO:0000313" key="7">
    <source>
        <dbReference type="EMBL" id="MBB5874496.1"/>
    </source>
</evidence>
<organism evidence="7 8">
    <name type="scientific">Allocatelliglobosispora scoriae</name>
    <dbReference type="NCBI Taxonomy" id="643052"/>
    <lineage>
        <taxon>Bacteria</taxon>
        <taxon>Bacillati</taxon>
        <taxon>Actinomycetota</taxon>
        <taxon>Actinomycetes</taxon>
        <taxon>Micromonosporales</taxon>
        <taxon>Micromonosporaceae</taxon>
        <taxon>Allocatelliglobosispora</taxon>
    </lineage>
</organism>
<sequence>MKARVLAGLAALAGLLWLPWLLPAYRLDFAADTLALGLLAVSVTVLWGRCDLMSFGQSVFFGIGAYCVAVIGTRSGAVGWLPLLLTVIVPAAVAGVIGYFLLYGGVRRALFAIVTLPLTAIAGSVALAWGDLTNGQTGLYLYPPLELGPGLVFDDSVSRYYLTLAVCVAVCTATVLVLRSRHGRALSAIATNEAKAVSLGIPAPLYLTLAFTAAGAVAGIGGGLYALTTQVTSAELVGLLLATEAVAWAAVGGRGNVYRAVAAVLVVRLLQQVVTAVVPQAWPILLGLFFVGVVLLAPRVTEALRQRRAGVAP</sequence>
<dbReference type="InterPro" id="IPR043428">
    <property type="entry name" value="LivM-like"/>
</dbReference>
<feature type="transmembrane region" description="Helical" evidence="6">
    <location>
        <begin position="205"/>
        <end position="227"/>
    </location>
</feature>
<feature type="transmembrane region" description="Helical" evidence="6">
    <location>
        <begin position="83"/>
        <end position="102"/>
    </location>
</feature>
<evidence type="ECO:0000256" key="2">
    <source>
        <dbReference type="ARBA" id="ARBA00022475"/>
    </source>
</evidence>
<dbReference type="RefSeq" id="WP_184846664.1">
    <property type="nucleotide sequence ID" value="NZ_JACHMN010000003.1"/>
</dbReference>
<feature type="transmembrane region" description="Helical" evidence="6">
    <location>
        <begin position="109"/>
        <end position="129"/>
    </location>
</feature>
<feature type="transmembrane region" description="Helical" evidence="6">
    <location>
        <begin position="160"/>
        <end position="178"/>
    </location>
</feature>
<evidence type="ECO:0000256" key="5">
    <source>
        <dbReference type="ARBA" id="ARBA00023136"/>
    </source>
</evidence>
<keyword evidence="2" id="KW-1003">Cell membrane</keyword>
<feature type="transmembrane region" description="Helical" evidence="6">
    <location>
        <begin position="34"/>
        <end position="52"/>
    </location>
</feature>
<dbReference type="EMBL" id="JACHMN010000003">
    <property type="protein sequence ID" value="MBB5874496.1"/>
    <property type="molecule type" value="Genomic_DNA"/>
</dbReference>
<protein>
    <submittedName>
        <fullName evidence="7">Branched-chain amino acid transport system permease protein</fullName>
    </submittedName>
</protein>
<keyword evidence="5 6" id="KW-0472">Membrane</keyword>
<comment type="subcellular location">
    <subcellularLocation>
        <location evidence="1">Cell membrane</location>
        <topology evidence="1">Multi-pass membrane protein</topology>
    </subcellularLocation>
</comment>
<keyword evidence="4 6" id="KW-1133">Transmembrane helix</keyword>
<dbReference type="Proteomes" id="UP000587527">
    <property type="component" value="Unassembled WGS sequence"/>
</dbReference>
<evidence type="ECO:0000313" key="8">
    <source>
        <dbReference type="Proteomes" id="UP000587527"/>
    </source>
</evidence>
<reference evidence="7 8" key="1">
    <citation type="submission" date="2020-08" db="EMBL/GenBank/DDBJ databases">
        <title>Sequencing the genomes of 1000 actinobacteria strains.</title>
        <authorList>
            <person name="Klenk H.-P."/>
        </authorList>
    </citation>
    <scope>NUCLEOTIDE SEQUENCE [LARGE SCALE GENOMIC DNA]</scope>
    <source>
        <strain evidence="7 8">DSM 45362</strain>
    </source>
</reference>
<keyword evidence="3 6" id="KW-0812">Transmembrane</keyword>
<dbReference type="InterPro" id="IPR001851">
    <property type="entry name" value="ABC_transp_permease"/>
</dbReference>
<keyword evidence="8" id="KW-1185">Reference proteome</keyword>
<name>A0A841C3K5_9ACTN</name>
<comment type="caution">
    <text evidence="7">The sequence shown here is derived from an EMBL/GenBank/DDBJ whole genome shotgun (WGS) entry which is preliminary data.</text>
</comment>
<dbReference type="GO" id="GO:0015658">
    <property type="term" value="F:branched-chain amino acid transmembrane transporter activity"/>
    <property type="evidence" value="ECO:0007669"/>
    <property type="project" value="InterPro"/>
</dbReference>
<feature type="transmembrane region" description="Helical" evidence="6">
    <location>
        <begin position="280"/>
        <end position="298"/>
    </location>
</feature>
<dbReference type="PANTHER" id="PTHR30482:SF17">
    <property type="entry name" value="ABC TRANSPORTER ATP-BINDING PROTEIN"/>
    <property type="match status" value="1"/>
</dbReference>
<dbReference type="PANTHER" id="PTHR30482">
    <property type="entry name" value="HIGH-AFFINITY BRANCHED-CHAIN AMINO ACID TRANSPORT SYSTEM PERMEASE"/>
    <property type="match status" value="1"/>
</dbReference>
<dbReference type="Pfam" id="PF02653">
    <property type="entry name" value="BPD_transp_2"/>
    <property type="match status" value="1"/>
</dbReference>
<evidence type="ECO:0000256" key="3">
    <source>
        <dbReference type="ARBA" id="ARBA00022692"/>
    </source>
</evidence>
<accession>A0A841C3K5</accession>
<gene>
    <name evidence="7" type="ORF">F4553_007930</name>
</gene>
<dbReference type="CDD" id="cd06581">
    <property type="entry name" value="TM_PBP1_LivM_like"/>
    <property type="match status" value="1"/>
</dbReference>
<proteinExistence type="predicted"/>
<dbReference type="AlphaFoldDB" id="A0A841C3K5"/>
<feature type="transmembrane region" description="Helical" evidence="6">
    <location>
        <begin position="59"/>
        <end position="77"/>
    </location>
</feature>
<evidence type="ECO:0000256" key="6">
    <source>
        <dbReference type="SAM" id="Phobius"/>
    </source>
</evidence>